<feature type="compositionally biased region" description="Basic and acidic residues" evidence="1">
    <location>
        <begin position="26"/>
        <end position="36"/>
    </location>
</feature>
<dbReference type="AlphaFoldDB" id="A0AAV7NM79"/>
<dbReference type="Proteomes" id="UP001066276">
    <property type="component" value="Chromosome 8"/>
</dbReference>
<organism evidence="2 3">
    <name type="scientific">Pleurodeles waltl</name>
    <name type="common">Iberian ribbed newt</name>
    <dbReference type="NCBI Taxonomy" id="8319"/>
    <lineage>
        <taxon>Eukaryota</taxon>
        <taxon>Metazoa</taxon>
        <taxon>Chordata</taxon>
        <taxon>Craniata</taxon>
        <taxon>Vertebrata</taxon>
        <taxon>Euteleostomi</taxon>
        <taxon>Amphibia</taxon>
        <taxon>Batrachia</taxon>
        <taxon>Caudata</taxon>
        <taxon>Salamandroidea</taxon>
        <taxon>Salamandridae</taxon>
        <taxon>Pleurodelinae</taxon>
        <taxon>Pleurodeles</taxon>
    </lineage>
</organism>
<keyword evidence="3" id="KW-1185">Reference proteome</keyword>
<feature type="compositionally biased region" description="Polar residues" evidence="1">
    <location>
        <begin position="80"/>
        <end position="91"/>
    </location>
</feature>
<feature type="region of interest" description="Disordered" evidence="1">
    <location>
        <begin position="1"/>
        <end position="46"/>
    </location>
</feature>
<evidence type="ECO:0000256" key="1">
    <source>
        <dbReference type="SAM" id="MobiDB-lite"/>
    </source>
</evidence>
<comment type="caution">
    <text evidence="2">The sequence shown here is derived from an EMBL/GenBank/DDBJ whole genome shotgun (WGS) entry which is preliminary data.</text>
</comment>
<accession>A0AAV7NM79</accession>
<feature type="region of interest" description="Disordered" evidence="1">
    <location>
        <begin position="64"/>
        <end position="91"/>
    </location>
</feature>
<sequence>MDSGSRTVAVHTCVRDRGPPGIGGPDRADQRSRRDAAGAAGPQVNAEGVACPDRMCETCDSWNPTAAPSDLNKAGRTAVRQWSNSGPCESR</sequence>
<proteinExistence type="predicted"/>
<name>A0AAV7NM79_PLEWA</name>
<evidence type="ECO:0000313" key="3">
    <source>
        <dbReference type="Proteomes" id="UP001066276"/>
    </source>
</evidence>
<dbReference type="EMBL" id="JANPWB010000012">
    <property type="protein sequence ID" value="KAJ1117061.1"/>
    <property type="molecule type" value="Genomic_DNA"/>
</dbReference>
<evidence type="ECO:0000313" key="2">
    <source>
        <dbReference type="EMBL" id="KAJ1117061.1"/>
    </source>
</evidence>
<gene>
    <name evidence="2" type="ORF">NDU88_005261</name>
</gene>
<protein>
    <submittedName>
        <fullName evidence="2">Uncharacterized protein</fullName>
    </submittedName>
</protein>
<reference evidence="2" key="1">
    <citation type="journal article" date="2022" name="bioRxiv">
        <title>Sequencing and chromosome-scale assembly of the giantPleurodeles waltlgenome.</title>
        <authorList>
            <person name="Brown T."/>
            <person name="Elewa A."/>
            <person name="Iarovenko S."/>
            <person name="Subramanian E."/>
            <person name="Araus A.J."/>
            <person name="Petzold A."/>
            <person name="Susuki M."/>
            <person name="Suzuki K.-i.T."/>
            <person name="Hayashi T."/>
            <person name="Toyoda A."/>
            <person name="Oliveira C."/>
            <person name="Osipova E."/>
            <person name="Leigh N.D."/>
            <person name="Simon A."/>
            <person name="Yun M.H."/>
        </authorList>
    </citation>
    <scope>NUCLEOTIDE SEQUENCE</scope>
    <source>
        <strain evidence="2">20211129_DDA</strain>
        <tissue evidence="2">Liver</tissue>
    </source>
</reference>